<evidence type="ECO:0000256" key="3">
    <source>
        <dbReference type="ARBA" id="ARBA00023157"/>
    </source>
</evidence>
<gene>
    <name evidence="5" type="ORF">PAPOLLO_LOCUS56</name>
</gene>
<accession>A0A8S3VY64</accession>
<dbReference type="PROSITE" id="PS00280">
    <property type="entry name" value="BPTI_KUNITZ_1"/>
    <property type="match status" value="1"/>
</dbReference>
<feature type="domain" description="BPTI/Kunitz inhibitor" evidence="4">
    <location>
        <begin position="80"/>
        <end position="130"/>
    </location>
</feature>
<evidence type="ECO:0000259" key="4">
    <source>
        <dbReference type="PROSITE" id="PS50279"/>
    </source>
</evidence>
<dbReference type="InterPro" id="IPR020901">
    <property type="entry name" value="Prtase_inh_Kunz-CS"/>
</dbReference>
<dbReference type="FunFam" id="4.10.410.10:FF:000020">
    <property type="entry name" value="Collagen, type VI, alpha 3"/>
    <property type="match status" value="1"/>
</dbReference>
<evidence type="ECO:0000256" key="1">
    <source>
        <dbReference type="ARBA" id="ARBA00022690"/>
    </source>
</evidence>
<dbReference type="InterPro" id="IPR002223">
    <property type="entry name" value="Kunitz_BPTI"/>
</dbReference>
<evidence type="ECO:0000256" key="2">
    <source>
        <dbReference type="ARBA" id="ARBA00022900"/>
    </source>
</evidence>
<dbReference type="Proteomes" id="UP000691718">
    <property type="component" value="Unassembled WGS sequence"/>
</dbReference>
<dbReference type="PROSITE" id="PS50279">
    <property type="entry name" value="BPTI_KUNITZ_2"/>
    <property type="match status" value="2"/>
</dbReference>
<feature type="domain" description="BPTI/Kunitz inhibitor" evidence="4">
    <location>
        <begin position="15"/>
        <end position="65"/>
    </location>
</feature>
<evidence type="ECO:0000313" key="5">
    <source>
        <dbReference type="EMBL" id="CAG4929651.1"/>
    </source>
</evidence>
<dbReference type="Pfam" id="PF00014">
    <property type="entry name" value="Kunitz_BPTI"/>
    <property type="match status" value="2"/>
</dbReference>
<sequence length="157" mass="18008">MKAMKSMKAARHKSCFLRPDTGPCRADIIQWYYDVKQGRCYRFFWGGCQGNGNRFESHNQCIDYCKHNPAYPASQIPHYCSLSFDYGTCFGSFDRWGWDKLTKNCKRYLYSGCGGNQNNFLNRADCLNTCLYPANNTAMLQGVPQITTCIPLNFIDA</sequence>
<evidence type="ECO:0000313" key="6">
    <source>
        <dbReference type="Proteomes" id="UP000691718"/>
    </source>
</evidence>
<dbReference type="GO" id="GO:0004867">
    <property type="term" value="F:serine-type endopeptidase inhibitor activity"/>
    <property type="evidence" value="ECO:0007669"/>
    <property type="project" value="UniProtKB-KW"/>
</dbReference>
<dbReference type="AlphaFoldDB" id="A0A8S3VY64"/>
<keyword evidence="2" id="KW-0722">Serine protease inhibitor</keyword>
<dbReference type="PANTHER" id="PTHR10083:SF328">
    <property type="entry name" value="TISSUE FACTOR PATHWAY INHIBITOR"/>
    <property type="match status" value="1"/>
</dbReference>
<protein>
    <submittedName>
        <fullName evidence="5">(apollo) hypothetical protein</fullName>
    </submittedName>
</protein>
<dbReference type="OrthoDB" id="4473401at2759"/>
<dbReference type="CDD" id="cd00109">
    <property type="entry name" value="Kunitz-type"/>
    <property type="match status" value="1"/>
</dbReference>
<reference evidence="5" key="1">
    <citation type="submission" date="2021-04" db="EMBL/GenBank/DDBJ databases">
        <authorList>
            <person name="Tunstrom K."/>
        </authorList>
    </citation>
    <scope>NUCLEOTIDE SEQUENCE</scope>
</reference>
<dbReference type="SMART" id="SM00131">
    <property type="entry name" value="KU"/>
    <property type="match status" value="2"/>
</dbReference>
<organism evidence="5 6">
    <name type="scientific">Parnassius apollo</name>
    <name type="common">Apollo butterfly</name>
    <name type="synonym">Papilio apollo</name>
    <dbReference type="NCBI Taxonomy" id="110799"/>
    <lineage>
        <taxon>Eukaryota</taxon>
        <taxon>Metazoa</taxon>
        <taxon>Ecdysozoa</taxon>
        <taxon>Arthropoda</taxon>
        <taxon>Hexapoda</taxon>
        <taxon>Insecta</taxon>
        <taxon>Pterygota</taxon>
        <taxon>Neoptera</taxon>
        <taxon>Endopterygota</taxon>
        <taxon>Lepidoptera</taxon>
        <taxon>Glossata</taxon>
        <taxon>Ditrysia</taxon>
        <taxon>Papilionoidea</taxon>
        <taxon>Papilionidae</taxon>
        <taxon>Parnassiinae</taxon>
        <taxon>Parnassini</taxon>
        <taxon>Parnassius</taxon>
        <taxon>Parnassius</taxon>
    </lineage>
</organism>
<dbReference type="EMBL" id="CAJQZP010000001">
    <property type="protein sequence ID" value="CAG4929651.1"/>
    <property type="molecule type" value="Genomic_DNA"/>
</dbReference>
<dbReference type="InterPro" id="IPR050098">
    <property type="entry name" value="TFPI/VKTCI-like"/>
</dbReference>
<proteinExistence type="predicted"/>
<keyword evidence="6" id="KW-1185">Reference proteome</keyword>
<comment type="caution">
    <text evidence="5">The sequence shown here is derived from an EMBL/GenBank/DDBJ whole genome shotgun (WGS) entry which is preliminary data.</text>
</comment>
<keyword evidence="3" id="KW-1015">Disulfide bond</keyword>
<keyword evidence="1" id="KW-0646">Protease inhibitor</keyword>
<dbReference type="PANTHER" id="PTHR10083">
    <property type="entry name" value="KUNITZ-TYPE PROTEASE INHIBITOR-RELATED"/>
    <property type="match status" value="1"/>
</dbReference>
<dbReference type="GO" id="GO:0005615">
    <property type="term" value="C:extracellular space"/>
    <property type="evidence" value="ECO:0007669"/>
    <property type="project" value="TreeGrafter"/>
</dbReference>
<name>A0A8S3VY64_PARAO</name>